<organism evidence="1 2">
    <name type="scientific">Ostreobium quekettii</name>
    <dbReference type="NCBI Taxonomy" id="121088"/>
    <lineage>
        <taxon>Eukaryota</taxon>
        <taxon>Viridiplantae</taxon>
        <taxon>Chlorophyta</taxon>
        <taxon>core chlorophytes</taxon>
        <taxon>Ulvophyceae</taxon>
        <taxon>TCBD clade</taxon>
        <taxon>Bryopsidales</taxon>
        <taxon>Ostreobineae</taxon>
        <taxon>Ostreobiaceae</taxon>
        <taxon>Ostreobium</taxon>
    </lineage>
</organism>
<gene>
    <name evidence="1" type="ORF">OSTQU699_LOCUS9035</name>
</gene>
<keyword evidence="2" id="KW-1185">Reference proteome</keyword>
<dbReference type="OrthoDB" id="548708at2759"/>
<dbReference type="EMBL" id="CAJHUC010002359">
    <property type="protein sequence ID" value="CAD7703678.1"/>
    <property type="molecule type" value="Genomic_DNA"/>
</dbReference>
<comment type="caution">
    <text evidence="1">The sequence shown here is derived from an EMBL/GenBank/DDBJ whole genome shotgun (WGS) entry which is preliminary data.</text>
</comment>
<accession>A0A8S1JCD1</accession>
<proteinExistence type="predicted"/>
<evidence type="ECO:0000313" key="2">
    <source>
        <dbReference type="Proteomes" id="UP000708148"/>
    </source>
</evidence>
<dbReference type="AlphaFoldDB" id="A0A8S1JCD1"/>
<dbReference type="Proteomes" id="UP000708148">
    <property type="component" value="Unassembled WGS sequence"/>
</dbReference>
<name>A0A8S1JCD1_9CHLO</name>
<reference evidence="1" key="1">
    <citation type="submission" date="2020-12" db="EMBL/GenBank/DDBJ databases">
        <authorList>
            <person name="Iha C."/>
        </authorList>
    </citation>
    <scope>NUCLEOTIDE SEQUENCE</scope>
</reference>
<sequence>MAGLEHQVHLLSAQVQRLAVEKSSLQNQNDLLSKVLAMKEGQMNVLRHEAKTKDDDSPSGEVGPCPPCSMRAVLGLATVESASTYTAEVVMKMSLDEVCQKYKEYVHNLSELLISVDKPGGNPDAEGEIHKIMAYQGELLAKLVVLKPEHGAMFVGRNFELGRTELPDETEALKSTEGLLRGLELTSSQRKRIVALYHQFQTNMQRIRKNRQHLNKSLQDHLSVAEGEYVPGIGMHKVAKTTVEMDEVMQELKNTVDLERHEYSNLCGAFFAMILSSLQAARTIVRSYPFYPDVMGLTILVVRTSKEEDLDSGSDCTGASS</sequence>
<evidence type="ECO:0000313" key="1">
    <source>
        <dbReference type="EMBL" id="CAD7703678.1"/>
    </source>
</evidence>
<protein>
    <submittedName>
        <fullName evidence="1">Uncharacterized protein</fullName>
    </submittedName>
</protein>